<keyword evidence="12" id="KW-0326">Glycosidase</keyword>
<evidence type="ECO:0000256" key="9">
    <source>
        <dbReference type="ARBA" id="ARBA00023004"/>
    </source>
</evidence>
<dbReference type="SMART" id="SM00478">
    <property type="entry name" value="ENDO3c"/>
    <property type="match status" value="1"/>
</dbReference>
<dbReference type="Gene3D" id="1.10.1670.10">
    <property type="entry name" value="Helix-hairpin-Helix base-excision DNA repair enzymes (C-terminal)"/>
    <property type="match status" value="1"/>
</dbReference>
<keyword evidence="9" id="KW-0408">Iron</keyword>
<comment type="cofactor">
    <cofactor evidence="2">
        <name>[4Fe-4S] cluster</name>
        <dbReference type="ChEBI" id="CHEBI:49883"/>
    </cofactor>
</comment>
<dbReference type="InterPro" id="IPR000445">
    <property type="entry name" value="HhH_motif"/>
</dbReference>
<keyword evidence="6" id="KW-0479">Metal-binding</keyword>
<evidence type="ECO:0000256" key="10">
    <source>
        <dbReference type="ARBA" id="ARBA00023014"/>
    </source>
</evidence>
<evidence type="ECO:0000259" key="13">
    <source>
        <dbReference type="SMART" id="SM00478"/>
    </source>
</evidence>
<dbReference type="Gene3D" id="1.10.340.30">
    <property type="entry name" value="Hypothetical protein, domain 2"/>
    <property type="match status" value="1"/>
</dbReference>
<evidence type="ECO:0000313" key="15">
    <source>
        <dbReference type="Proteomes" id="UP000013893"/>
    </source>
</evidence>
<evidence type="ECO:0000256" key="1">
    <source>
        <dbReference type="ARBA" id="ARBA00000843"/>
    </source>
</evidence>
<dbReference type="InterPro" id="IPR044298">
    <property type="entry name" value="MIG/MutY"/>
</dbReference>
<gene>
    <name evidence="14" type="primary">mutY</name>
    <name evidence="14" type="ORF">L336_0391</name>
</gene>
<reference evidence="14 15" key="1">
    <citation type="journal article" date="2013" name="Nat. Biotechnol.">
        <title>Genome sequences of rare, uncultured bacteria obtained by differential coverage binning of multiple metagenomes.</title>
        <authorList>
            <person name="Albertsen M."/>
            <person name="Hugenholtz P."/>
            <person name="Skarshewski A."/>
            <person name="Nielsen K.L."/>
            <person name="Tyson G.W."/>
            <person name="Nielsen P.H."/>
        </authorList>
    </citation>
    <scope>NUCLEOTIDE SEQUENCE [LARGE SCALE GENOMIC DNA]</scope>
    <source>
        <strain evidence="14">TM71</strain>
    </source>
</reference>
<keyword evidence="7" id="KW-0227">DNA damage</keyword>
<dbReference type="RefSeq" id="WP_015641549.1">
    <property type="nucleotide sequence ID" value="NC_021219.1"/>
</dbReference>
<dbReference type="PANTHER" id="PTHR42944">
    <property type="entry name" value="ADENINE DNA GLYCOSYLASE"/>
    <property type="match status" value="1"/>
</dbReference>
<dbReference type="GO" id="GO:0035485">
    <property type="term" value="F:adenine/guanine mispair binding"/>
    <property type="evidence" value="ECO:0007669"/>
    <property type="project" value="TreeGrafter"/>
</dbReference>
<dbReference type="EC" id="3.2.2.31" evidence="4"/>
<name>R4PMH2_9BACT</name>
<keyword evidence="8" id="KW-0378">Hydrolase</keyword>
<evidence type="ECO:0000256" key="7">
    <source>
        <dbReference type="ARBA" id="ARBA00022763"/>
    </source>
</evidence>
<dbReference type="GO" id="GO:0006298">
    <property type="term" value="P:mismatch repair"/>
    <property type="evidence" value="ECO:0007669"/>
    <property type="project" value="TreeGrafter"/>
</dbReference>
<dbReference type="GO" id="GO:0051536">
    <property type="term" value="F:iron-sulfur cluster binding"/>
    <property type="evidence" value="ECO:0007669"/>
    <property type="project" value="UniProtKB-KW"/>
</dbReference>
<organism evidence="14 15">
    <name type="scientific">Candidatus Saccharimonas aalborgensis</name>
    <dbReference type="NCBI Taxonomy" id="1332188"/>
    <lineage>
        <taxon>Bacteria</taxon>
        <taxon>Candidatus Saccharimonadota</taxon>
        <taxon>Candidatus Saccharimonadia</taxon>
        <taxon>Candidatus Saccharimonadales</taxon>
        <taxon>Candidatus Saccharimonadaceae</taxon>
        <taxon>Candidatus Saccharimonas</taxon>
    </lineage>
</organism>
<dbReference type="Pfam" id="PF00730">
    <property type="entry name" value="HhH-GPD"/>
    <property type="match status" value="1"/>
</dbReference>
<evidence type="ECO:0000256" key="4">
    <source>
        <dbReference type="ARBA" id="ARBA00012045"/>
    </source>
</evidence>
<dbReference type="Pfam" id="PF00633">
    <property type="entry name" value="HHH"/>
    <property type="match status" value="1"/>
</dbReference>
<sequence length="264" mass="30345">MDVGLFRELVWAKGRELYRDMPWRDEPTFYHVLVSELMLQQTQVSRVLGKYNEFMDRFPTIADLASAPLADVLRVWQGLGYNRRAKYLHEASRVVMHHGQPASMKELLALPGVGAGTAGAIMNYVYQIPTAYIETNIRTVYFNHFFFDQQYVSDTELTAMVEQTMDGEHPREWFWALMDYGAELKQQRSARLDKSIHYKKQNALAGSVRQVRGQIIHQLTKDSQSKESLAIILHADKRFQIALDGLLKDGLIQYDSAGNIELTK</sequence>
<dbReference type="SUPFAM" id="SSF48150">
    <property type="entry name" value="DNA-glycosylase"/>
    <property type="match status" value="1"/>
</dbReference>
<accession>R4PMH2</accession>
<keyword evidence="15" id="KW-1185">Reference proteome</keyword>
<evidence type="ECO:0000256" key="5">
    <source>
        <dbReference type="ARBA" id="ARBA00022023"/>
    </source>
</evidence>
<dbReference type="STRING" id="1332188.L336_0391"/>
<dbReference type="KEGG" id="saal:L336_0391"/>
<protein>
    <recommendedName>
        <fullName evidence="5">Adenine DNA glycosylase</fullName>
        <ecNumber evidence="4">3.2.2.31</ecNumber>
    </recommendedName>
</protein>
<evidence type="ECO:0000256" key="11">
    <source>
        <dbReference type="ARBA" id="ARBA00023204"/>
    </source>
</evidence>
<feature type="domain" description="HhH-GPD" evidence="13">
    <location>
        <begin position="38"/>
        <end position="183"/>
    </location>
</feature>
<dbReference type="GO" id="GO:0046872">
    <property type="term" value="F:metal ion binding"/>
    <property type="evidence" value="ECO:0007669"/>
    <property type="project" value="UniProtKB-KW"/>
</dbReference>
<evidence type="ECO:0000256" key="6">
    <source>
        <dbReference type="ARBA" id="ARBA00022723"/>
    </source>
</evidence>
<evidence type="ECO:0000256" key="8">
    <source>
        <dbReference type="ARBA" id="ARBA00022801"/>
    </source>
</evidence>
<dbReference type="EMBL" id="CP005957">
    <property type="protein sequence ID" value="AGL62099.1"/>
    <property type="molecule type" value="Genomic_DNA"/>
</dbReference>
<dbReference type="OrthoDB" id="9802365at2"/>
<dbReference type="AlphaFoldDB" id="R4PMH2"/>
<dbReference type="PANTHER" id="PTHR42944:SF1">
    <property type="entry name" value="ADENINE DNA GLYCOSYLASE"/>
    <property type="match status" value="1"/>
</dbReference>
<evidence type="ECO:0000256" key="3">
    <source>
        <dbReference type="ARBA" id="ARBA00008343"/>
    </source>
</evidence>
<dbReference type="CDD" id="cd00056">
    <property type="entry name" value="ENDO3c"/>
    <property type="match status" value="1"/>
</dbReference>
<dbReference type="InterPro" id="IPR003265">
    <property type="entry name" value="HhH-GPD_domain"/>
</dbReference>
<evidence type="ECO:0000256" key="12">
    <source>
        <dbReference type="ARBA" id="ARBA00023295"/>
    </source>
</evidence>
<keyword evidence="11" id="KW-0234">DNA repair</keyword>
<comment type="catalytic activity">
    <reaction evidence="1">
        <text>Hydrolyzes free adenine bases from 7,8-dihydro-8-oxoguanine:adenine mismatched double-stranded DNA, leaving an apurinic site.</text>
        <dbReference type="EC" id="3.2.2.31"/>
    </reaction>
</comment>
<evidence type="ECO:0000313" key="14">
    <source>
        <dbReference type="EMBL" id="AGL62099.1"/>
    </source>
</evidence>
<proteinExistence type="inferred from homology"/>
<dbReference type="InterPro" id="IPR011257">
    <property type="entry name" value="DNA_glycosylase"/>
</dbReference>
<dbReference type="GO" id="GO:0034039">
    <property type="term" value="F:8-oxo-7,8-dihydroguanine DNA N-glycosylase activity"/>
    <property type="evidence" value="ECO:0007669"/>
    <property type="project" value="TreeGrafter"/>
</dbReference>
<dbReference type="GO" id="GO:0006284">
    <property type="term" value="P:base-excision repair"/>
    <property type="evidence" value="ECO:0007669"/>
    <property type="project" value="InterPro"/>
</dbReference>
<dbReference type="GO" id="GO:0000701">
    <property type="term" value="F:purine-specific mismatch base pair DNA N-glycosylase activity"/>
    <property type="evidence" value="ECO:0007669"/>
    <property type="project" value="UniProtKB-EC"/>
</dbReference>
<dbReference type="InterPro" id="IPR023170">
    <property type="entry name" value="HhH_base_excis_C"/>
</dbReference>
<dbReference type="HOGENOM" id="CLU_012862_2_0_0"/>
<comment type="similarity">
    <text evidence="3">Belongs to the Nth/MutY family.</text>
</comment>
<dbReference type="GO" id="GO:0032357">
    <property type="term" value="F:oxidized purine DNA binding"/>
    <property type="evidence" value="ECO:0007669"/>
    <property type="project" value="TreeGrafter"/>
</dbReference>
<dbReference type="Proteomes" id="UP000013893">
    <property type="component" value="Chromosome"/>
</dbReference>
<dbReference type="PATRIC" id="fig|1332188.3.peg.385"/>
<keyword evidence="10" id="KW-0411">Iron-sulfur</keyword>
<evidence type="ECO:0000256" key="2">
    <source>
        <dbReference type="ARBA" id="ARBA00001966"/>
    </source>
</evidence>